<organism evidence="1 2">
    <name type="scientific">Zosterops borbonicus</name>
    <dbReference type="NCBI Taxonomy" id="364589"/>
    <lineage>
        <taxon>Eukaryota</taxon>
        <taxon>Metazoa</taxon>
        <taxon>Chordata</taxon>
        <taxon>Craniata</taxon>
        <taxon>Vertebrata</taxon>
        <taxon>Euteleostomi</taxon>
        <taxon>Archelosauria</taxon>
        <taxon>Archosauria</taxon>
        <taxon>Dinosauria</taxon>
        <taxon>Saurischia</taxon>
        <taxon>Theropoda</taxon>
        <taxon>Coelurosauria</taxon>
        <taxon>Aves</taxon>
        <taxon>Neognathae</taxon>
        <taxon>Neoaves</taxon>
        <taxon>Telluraves</taxon>
        <taxon>Australaves</taxon>
        <taxon>Passeriformes</taxon>
        <taxon>Sylvioidea</taxon>
        <taxon>Zosteropidae</taxon>
        <taxon>Zosterops</taxon>
    </lineage>
</organism>
<accession>A0A8K1G4W1</accession>
<proteinExistence type="predicted"/>
<evidence type="ECO:0000313" key="2">
    <source>
        <dbReference type="Proteomes" id="UP000796761"/>
    </source>
</evidence>
<sequence>MIICERSNSADIKASENGEDAPGTGAEILVQPLIQNRVRQLCSCSPWRSMVEEKSICSLWRITGAGGHTRSLWLCEKPVLDHTPGRTCGSTEQACWQEFRSHESHMLEQYIPEGLHHITGTPTGTVHEELQPLGRSHNLLQL</sequence>
<comment type="caution">
    <text evidence="1">The sequence shown here is derived from an EMBL/GenBank/DDBJ whole genome shotgun (WGS) entry which is preliminary data.</text>
</comment>
<dbReference type="AlphaFoldDB" id="A0A8K1G4W1"/>
<gene>
    <name evidence="1" type="ORF">HGM15179_015206</name>
</gene>
<dbReference type="EMBL" id="SWJQ01000647">
    <property type="protein sequence ID" value="TRZ11901.1"/>
    <property type="molecule type" value="Genomic_DNA"/>
</dbReference>
<keyword evidence="2" id="KW-1185">Reference proteome</keyword>
<evidence type="ECO:0000313" key="1">
    <source>
        <dbReference type="EMBL" id="TRZ11901.1"/>
    </source>
</evidence>
<protein>
    <submittedName>
        <fullName evidence="1">Uncharacterized protein</fullName>
    </submittedName>
</protein>
<dbReference type="OrthoDB" id="9397495at2759"/>
<name>A0A8K1G4W1_9PASS</name>
<reference evidence="1" key="1">
    <citation type="submission" date="2019-04" db="EMBL/GenBank/DDBJ databases">
        <title>Genome assembly of Zosterops borbonicus 15179.</title>
        <authorList>
            <person name="Leroy T."/>
            <person name="Anselmetti Y."/>
            <person name="Tilak M.-K."/>
            <person name="Nabholz B."/>
        </authorList>
    </citation>
    <scope>NUCLEOTIDE SEQUENCE</scope>
    <source>
        <strain evidence="1">HGM_15179</strain>
        <tissue evidence="1">Muscle</tissue>
    </source>
</reference>
<dbReference type="Proteomes" id="UP000796761">
    <property type="component" value="Unassembled WGS sequence"/>
</dbReference>